<dbReference type="InterPro" id="IPR010982">
    <property type="entry name" value="Lambda_DNA-bd_dom_sf"/>
</dbReference>
<keyword evidence="3" id="KW-1185">Reference proteome</keyword>
<dbReference type="Gene3D" id="1.10.260.40">
    <property type="entry name" value="lambda repressor-like DNA-binding domains"/>
    <property type="match status" value="1"/>
</dbReference>
<dbReference type="SUPFAM" id="SSF47413">
    <property type="entry name" value="lambda repressor-like DNA-binding domains"/>
    <property type="match status" value="1"/>
</dbReference>
<dbReference type="CDD" id="cd00093">
    <property type="entry name" value="HTH_XRE"/>
    <property type="match status" value="1"/>
</dbReference>
<dbReference type="SMART" id="SM00530">
    <property type="entry name" value="HTH_XRE"/>
    <property type="match status" value="1"/>
</dbReference>
<dbReference type="RefSeq" id="WP_106513233.1">
    <property type="nucleotide sequence ID" value="NZ_PXYI01000003.1"/>
</dbReference>
<evidence type="ECO:0000313" key="3">
    <source>
        <dbReference type="Proteomes" id="UP000241167"/>
    </source>
</evidence>
<dbReference type="InterPro" id="IPR041413">
    <property type="entry name" value="MLTR_LBD"/>
</dbReference>
<dbReference type="Pfam" id="PF17765">
    <property type="entry name" value="MLTR_LBD"/>
    <property type="match status" value="1"/>
</dbReference>
<protein>
    <submittedName>
        <fullName evidence="2">Transcriptional regulator</fullName>
    </submittedName>
</protein>
<name>A0A2P7QSV6_9SPHN</name>
<feature type="domain" description="HTH cro/C1-type" evidence="1">
    <location>
        <begin position="17"/>
        <end position="71"/>
    </location>
</feature>
<dbReference type="OrthoDB" id="9785973at2"/>
<dbReference type="InterPro" id="IPR001387">
    <property type="entry name" value="Cro/C1-type_HTH"/>
</dbReference>
<dbReference type="GO" id="GO:0003677">
    <property type="term" value="F:DNA binding"/>
    <property type="evidence" value="ECO:0007669"/>
    <property type="project" value="InterPro"/>
</dbReference>
<dbReference type="Proteomes" id="UP000241167">
    <property type="component" value="Unassembled WGS sequence"/>
</dbReference>
<dbReference type="PROSITE" id="PS50943">
    <property type="entry name" value="HTH_CROC1"/>
    <property type="match status" value="1"/>
</dbReference>
<dbReference type="Pfam" id="PF13560">
    <property type="entry name" value="HTH_31"/>
    <property type="match status" value="1"/>
</dbReference>
<dbReference type="PANTHER" id="PTHR35010:SF4">
    <property type="entry name" value="BLL5781 PROTEIN"/>
    <property type="match status" value="1"/>
</dbReference>
<evidence type="ECO:0000259" key="1">
    <source>
        <dbReference type="PROSITE" id="PS50943"/>
    </source>
</evidence>
<organism evidence="2 3">
    <name type="scientific">Allosphingosinicella deserti</name>
    <dbReference type="NCBI Taxonomy" id="2116704"/>
    <lineage>
        <taxon>Bacteria</taxon>
        <taxon>Pseudomonadati</taxon>
        <taxon>Pseudomonadota</taxon>
        <taxon>Alphaproteobacteria</taxon>
        <taxon>Sphingomonadales</taxon>
        <taxon>Sphingomonadaceae</taxon>
        <taxon>Allosphingosinicella</taxon>
    </lineage>
</organism>
<dbReference type="PANTHER" id="PTHR35010">
    <property type="entry name" value="BLL4672 PROTEIN-RELATED"/>
    <property type="match status" value="1"/>
</dbReference>
<evidence type="ECO:0000313" key="2">
    <source>
        <dbReference type="EMBL" id="PSJ41045.1"/>
    </source>
</evidence>
<accession>A0A2P7QSV6</accession>
<dbReference type="EMBL" id="PXYI01000003">
    <property type="protein sequence ID" value="PSJ41045.1"/>
    <property type="molecule type" value="Genomic_DNA"/>
</dbReference>
<comment type="caution">
    <text evidence="2">The sequence shown here is derived from an EMBL/GenBank/DDBJ whole genome shotgun (WGS) entry which is preliminary data.</text>
</comment>
<dbReference type="AlphaFoldDB" id="A0A2P7QSV6"/>
<gene>
    <name evidence="2" type="ORF">C7I55_11640</name>
</gene>
<proteinExistence type="predicted"/>
<dbReference type="Gene3D" id="3.30.450.180">
    <property type="match status" value="1"/>
</dbReference>
<reference evidence="2 3" key="1">
    <citation type="submission" date="2018-03" db="EMBL/GenBank/DDBJ databases">
        <title>The draft genome of Sphingosinicella sp. GL-C-18.</title>
        <authorList>
            <person name="Liu L."/>
            <person name="Li L."/>
            <person name="Liang L."/>
            <person name="Zhang X."/>
            <person name="Wang T."/>
        </authorList>
    </citation>
    <scope>NUCLEOTIDE SEQUENCE [LARGE SCALE GENOMIC DNA]</scope>
    <source>
        <strain evidence="2 3">GL-C-18</strain>
    </source>
</reference>
<sequence length="268" mass="30366">MSTVDTLLPTTPLGDLLREFRAAQGVSQLDLALRCEISPRHLSFVETGKAQPSRDVIERIGEELALPLRERNTLYLAAGYAPLYRRTPLEAPELGVVRQAIEATLAQQEPFPAFVFDRHWTIVMANRGMTALMEGLRAGGPRHANILHQIFDPEDLRPFIVNWDEVAGDLLRHLRHEVQRSPFDRDGRDLLDALLAYPDIPQEWHRARFADAPLPMVRTIFKGPDGPLSFLSTMTQFGTAWDLTIEEIRVEAMHPTDEATKAWCRTRA</sequence>